<comment type="similarity">
    <text evidence="2">Belongs to the chromate ion transporter (CHR) (TC 2.A.51) family.</text>
</comment>
<sequence>MTFKTLSHKQFLKDVFLCSLASYGGPEAHYGVFAHQLIQKRSYITEEELSELIGLFSIVPGPSSTQTITAIGYHLGGKKLALLTFLIWIGPAVLMMSTLGLFFHFFKGNHLWQNLVTYLPAAAIAFIIYAAINLTRKVVIDLRSLAFFLIMGILAFLTIDLSVWMVFLLLMLGGILRSLPYWRQSIVQGQGLHFKWRQAGWKYVWLIALFAIIFQLLDQWHQPLLSLFASMYRYGYSVIGGGQVIIPLMIQDLVKSQHLITQSDFLTGYAFDQAVPGPLFSFAAFVAARSFADASFGLLIGILGGLMIFLPGTLLVFFMTPLWQHFRKLSYIKYFLNGVTLTVAALITLTAITQLTSLPLNLISAIVVLITTLTLLSKKVPAPLIIVLVMLLGLVI</sequence>
<dbReference type="AlphaFoldDB" id="A0A6L6G9D2"/>
<gene>
    <name evidence="7" type="primary">chrA</name>
    <name evidence="7" type="ORF">GKS16_06885</name>
</gene>
<keyword evidence="3" id="KW-1003">Cell membrane</keyword>
<dbReference type="PANTHER" id="PTHR33567:SF3">
    <property type="entry name" value="CHROMATE ION TRANSPORTER (EUROFUNG)"/>
    <property type="match status" value="1"/>
</dbReference>
<proteinExistence type="inferred from homology"/>
<dbReference type="EMBL" id="WLXI01000047">
    <property type="protein sequence ID" value="MTD01993.1"/>
    <property type="molecule type" value="Genomic_DNA"/>
</dbReference>
<dbReference type="RefSeq" id="WP_046393496.1">
    <property type="nucleotide sequence ID" value="NZ_JADFAY010000014.1"/>
</dbReference>
<keyword evidence="6" id="KW-0472">Membrane</keyword>
<evidence type="ECO:0000313" key="8">
    <source>
        <dbReference type="Proteomes" id="UP000483839"/>
    </source>
</evidence>
<keyword evidence="5" id="KW-1133">Transmembrane helix</keyword>
<organism evidence="7 8">
    <name type="scientific">Streptococcus uberis</name>
    <dbReference type="NCBI Taxonomy" id="1349"/>
    <lineage>
        <taxon>Bacteria</taxon>
        <taxon>Bacillati</taxon>
        <taxon>Bacillota</taxon>
        <taxon>Bacilli</taxon>
        <taxon>Lactobacillales</taxon>
        <taxon>Streptococcaceae</taxon>
        <taxon>Streptococcus</taxon>
    </lineage>
</organism>
<comment type="subcellular location">
    <subcellularLocation>
        <location evidence="1">Cell membrane</location>
        <topology evidence="1">Multi-pass membrane protein</topology>
    </subcellularLocation>
</comment>
<comment type="caution">
    <text evidence="7">The sequence shown here is derived from an EMBL/GenBank/DDBJ whole genome shotgun (WGS) entry which is preliminary data.</text>
</comment>
<evidence type="ECO:0000256" key="1">
    <source>
        <dbReference type="ARBA" id="ARBA00004651"/>
    </source>
</evidence>
<dbReference type="NCBIfam" id="TIGR00937">
    <property type="entry name" value="2A51"/>
    <property type="match status" value="1"/>
</dbReference>
<dbReference type="InterPro" id="IPR003370">
    <property type="entry name" value="Chromate_transpt"/>
</dbReference>
<evidence type="ECO:0000256" key="6">
    <source>
        <dbReference type="ARBA" id="ARBA00023136"/>
    </source>
</evidence>
<dbReference type="InterPro" id="IPR014047">
    <property type="entry name" value="Chr_Tranpt_l_chain"/>
</dbReference>
<dbReference type="PIRSF" id="PIRSF004810">
    <property type="entry name" value="ChrA"/>
    <property type="match status" value="1"/>
</dbReference>
<accession>A0A6L6G9D2</accession>
<dbReference type="GO" id="GO:0005886">
    <property type="term" value="C:plasma membrane"/>
    <property type="evidence" value="ECO:0007669"/>
    <property type="project" value="UniProtKB-SubCell"/>
</dbReference>
<reference evidence="7 8" key="1">
    <citation type="submission" date="2019-11" db="EMBL/GenBank/DDBJ databases">
        <title>Streptococcus uberis isolated from clinical mastitis cases on a southeastern Queensland dairy.</title>
        <authorList>
            <person name="Workentine M.L."/>
            <person name="Price R."/>
            <person name="Olchowy T."/>
        </authorList>
    </citation>
    <scope>NUCLEOTIDE SEQUENCE [LARGE SCALE GENOMIC DNA]</scope>
    <source>
        <strain evidence="7 8">OLC4459-A17</strain>
    </source>
</reference>
<evidence type="ECO:0000256" key="3">
    <source>
        <dbReference type="ARBA" id="ARBA00022475"/>
    </source>
</evidence>
<dbReference type="GO" id="GO:0015109">
    <property type="term" value="F:chromate transmembrane transporter activity"/>
    <property type="evidence" value="ECO:0007669"/>
    <property type="project" value="InterPro"/>
</dbReference>
<evidence type="ECO:0000313" key="7">
    <source>
        <dbReference type="EMBL" id="MTD01993.1"/>
    </source>
</evidence>
<dbReference type="Proteomes" id="UP000483839">
    <property type="component" value="Unassembled WGS sequence"/>
</dbReference>
<dbReference type="PANTHER" id="PTHR33567">
    <property type="entry name" value="CHROMATE ION TRANSPORTER (EUROFUNG)"/>
    <property type="match status" value="1"/>
</dbReference>
<dbReference type="Pfam" id="PF02417">
    <property type="entry name" value="Chromate_transp"/>
    <property type="match status" value="2"/>
</dbReference>
<protein>
    <submittedName>
        <fullName evidence="7">Chromate efflux transporter</fullName>
    </submittedName>
</protein>
<keyword evidence="4" id="KW-0812">Transmembrane</keyword>
<evidence type="ECO:0000256" key="2">
    <source>
        <dbReference type="ARBA" id="ARBA00005262"/>
    </source>
</evidence>
<evidence type="ECO:0000256" key="5">
    <source>
        <dbReference type="ARBA" id="ARBA00022989"/>
    </source>
</evidence>
<name>A0A6L6G9D2_STRUB</name>
<evidence type="ECO:0000256" key="4">
    <source>
        <dbReference type="ARBA" id="ARBA00022692"/>
    </source>
</evidence>